<evidence type="ECO:0000256" key="4">
    <source>
        <dbReference type="ARBA" id="ARBA00022723"/>
    </source>
</evidence>
<dbReference type="PANTHER" id="PTHR12147">
    <property type="entry name" value="METALLOPEPTIDASE M28 FAMILY MEMBER"/>
    <property type="match status" value="1"/>
</dbReference>
<keyword evidence="2 12" id="KW-0031">Aminopeptidase</keyword>
<dbReference type="Gene3D" id="3.50.30.30">
    <property type="match status" value="1"/>
</dbReference>
<dbReference type="GO" id="GO:0006508">
    <property type="term" value="P:proteolysis"/>
    <property type="evidence" value="ECO:0007669"/>
    <property type="project" value="UniProtKB-KW"/>
</dbReference>
<feature type="signal peptide" evidence="9">
    <location>
        <begin position="1"/>
        <end position="34"/>
    </location>
</feature>
<dbReference type="SUPFAM" id="SSF53187">
    <property type="entry name" value="Zn-dependent exopeptidases"/>
    <property type="match status" value="1"/>
</dbReference>
<dbReference type="InterPro" id="IPR041756">
    <property type="entry name" value="M28_SGAP-like"/>
</dbReference>
<comment type="similarity">
    <text evidence="1">Belongs to the peptidase M28 family. M28A subfamily.</text>
</comment>
<feature type="compositionally biased region" description="Low complexity" evidence="8">
    <location>
        <begin position="490"/>
        <end position="503"/>
    </location>
</feature>
<keyword evidence="3" id="KW-0645">Protease</keyword>
<keyword evidence="4" id="KW-0479">Metal-binding</keyword>
<dbReference type="OrthoDB" id="345880at2"/>
<evidence type="ECO:0000256" key="8">
    <source>
        <dbReference type="SAM" id="MobiDB-lite"/>
    </source>
</evidence>
<evidence type="ECO:0000256" key="5">
    <source>
        <dbReference type="ARBA" id="ARBA00022729"/>
    </source>
</evidence>
<dbReference type="RefSeq" id="WP_147139314.1">
    <property type="nucleotide sequence ID" value="NZ_BJXA01000061.1"/>
</dbReference>
<evidence type="ECO:0000256" key="3">
    <source>
        <dbReference type="ARBA" id="ARBA00022670"/>
    </source>
</evidence>
<dbReference type="InterPro" id="IPR007484">
    <property type="entry name" value="Peptidase_M28"/>
</dbReference>
<evidence type="ECO:0000256" key="1">
    <source>
        <dbReference type="ARBA" id="ARBA00005957"/>
    </source>
</evidence>
<keyword evidence="6" id="KW-0378">Hydrolase</keyword>
<organism evidence="12 13">
    <name type="scientific">Nocardia ninae NBRC 108245</name>
    <dbReference type="NCBI Taxonomy" id="1210091"/>
    <lineage>
        <taxon>Bacteria</taxon>
        <taxon>Bacillati</taxon>
        <taxon>Actinomycetota</taxon>
        <taxon>Actinomycetes</taxon>
        <taxon>Mycobacteriales</taxon>
        <taxon>Nocardiaceae</taxon>
        <taxon>Nocardia</taxon>
    </lineage>
</organism>
<feature type="domain" description="Peptidase M28" evidence="11">
    <location>
        <begin position="272"/>
        <end position="478"/>
    </location>
</feature>
<evidence type="ECO:0000256" key="2">
    <source>
        <dbReference type="ARBA" id="ARBA00022438"/>
    </source>
</evidence>
<dbReference type="Pfam" id="PF04389">
    <property type="entry name" value="Peptidase_M28"/>
    <property type="match status" value="1"/>
</dbReference>
<dbReference type="EMBL" id="BJXA01000061">
    <property type="protein sequence ID" value="GEM42009.1"/>
    <property type="molecule type" value="Genomic_DNA"/>
</dbReference>
<dbReference type="Proteomes" id="UP000321424">
    <property type="component" value="Unassembled WGS sequence"/>
</dbReference>
<evidence type="ECO:0000256" key="7">
    <source>
        <dbReference type="ARBA" id="ARBA00022833"/>
    </source>
</evidence>
<sequence>MSHTFRRVRAGQVIAVAAAVPLALSLAMAGSVYAEPGAPPERQIADEIKAAAVNQHLEKFQSIANANGRTRAAGTAGYDASRDYVAGELRRAGYTVTLQPFTFQAFQERTTAVLAKEAPAAPTTYKATPPNRSEIGDFATATYSGSGDTKAPVQGVDLVLTPGPQPDTSTSGCEAADFAKFTRGNIALLQRGTCTFADKARNAQAAGASGVIIFNEGQAGRTDTFTEPLDEKGIKVPVVGASYTVGKDLATAAKPVVRLKTDTESLPATTHNVLAESKGGDANKVVMAGAHLDSVRAGAGINDNGSGSAGLLEVALQMATLQPKNKVRFAWWGAEELGLIGSKYYVSNLPAAERSKLRLYLNFDMIGSTNFAYKIYNGSGGPAGSAQIEQNFNRYFDSRGLSHVRTPLDGRSDYGPFLRAGIAVGGLFTGAEGIKTRQEQQMFGGTAGRPYDPCYHRSCDTTANINNTALTVNTGAIADSMQTYANADNPPGTAATPRPAAER</sequence>
<evidence type="ECO:0000256" key="6">
    <source>
        <dbReference type="ARBA" id="ARBA00022801"/>
    </source>
</evidence>
<dbReference type="InterPro" id="IPR045175">
    <property type="entry name" value="M28_fam"/>
</dbReference>
<dbReference type="GO" id="GO:0046872">
    <property type="term" value="F:metal ion binding"/>
    <property type="evidence" value="ECO:0007669"/>
    <property type="project" value="UniProtKB-KW"/>
</dbReference>
<name>A0A511MN30_9NOCA</name>
<feature type="chain" id="PRO_5022035159" evidence="9">
    <location>
        <begin position="35"/>
        <end position="503"/>
    </location>
</feature>
<protein>
    <submittedName>
        <fullName evidence="12">Aminopeptidase</fullName>
    </submittedName>
</protein>
<feature type="domain" description="PA" evidence="10">
    <location>
        <begin position="159"/>
        <end position="249"/>
    </location>
</feature>
<dbReference type="InterPro" id="IPR046450">
    <property type="entry name" value="PA_dom_sf"/>
</dbReference>
<evidence type="ECO:0000256" key="9">
    <source>
        <dbReference type="SAM" id="SignalP"/>
    </source>
</evidence>
<gene>
    <name evidence="12" type="primary">lap</name>
    <name evidence="12" type="ORF">NN4_65280</name>
</gene>
<evidence type="ECO:0000259" key="11">
    <source>
        <dbReference type="Pfam" id="PF04389"/>
    </source>
</evidence>
<keyword evidence="5 9" id="KW-0732">Signal</keyword>
<evidence type="ECO:0000259" key="10">
    <source>
        <dbReference type="Pfam" id="PF02225"/>
    </source>
</evidence>
<dbReference type="GO" id="GO:0008235">
    <property type="term" value="F:metalloexopeptidase activity"/>
    <property type="evidence" value="ECO:0007669"/>
    <property type="project" value="InterPro"/>
</dbReference>
<accession>A0A511MN30</accession>
<dbReference type="InterPro" id="IPR003137">
    <property type="entry name" value="PA_domain"/>
</dbReference>
<reference evidence="12 13" key="1">
    <citation type="submission" date="2019-07" db="EMBL/GenBank/DDBJ databases">
        <title>Whole genome shotgun sequence of Nocardia ninae NBRC 108245.</title>
        <authorList>
            <person name="Hosoyama A."/>
            <person name="Uohara A."/>
            <person name="Ohji S."/>
            <person name="Ichikawa N."/>
        </authorList>
    </citation>
    <scope>NUCLEOTIDE SEQUENCE [LARGE SCALE GENOMIC DNA]</scope>
    <source>
        <strain evidence="12 13">NBRC 108245</strain>
    </source>
</reference>
<keyword evidence="7" id="KW-0862">Zinc</keyword>
<evidence type="ECO:0000313" key="13">
    <source>
        <dbReference type="Proteomes" id="UP000321424"/>
    </source>
</evidence>
<comment type="caution">
    <text evidence="12">The sequence shown here is derived from an EMBL/GenBank/DDBJ whole genome shotgun (WGS) entry which is preliminary data.</text>
</comment>
<dbReference type="PANTHER" id="PTHR12147:SF26">
    <property type="entry name" value="PEPTIDASE M28 DOMAIN-CONTAINING PROTEIN"/>
    <property type="match status" value="1"/>
</dbReference>
<dbReference type="Gene3D" id="3.40.630.10">
    <property type="entry name" value="Zn peptidases"/>
    <property type="match status" value="1"/>
</dbReference>
<feature type="region of interest" description="Disordered" evidence="8">
    <location>
        <begin position="483"/>
        <end position="503"/>
    </location>
</feature>
<keyword evidence="13" id="KW-1185">Reference proteome</keyword>
<dbReference type="AlphaFoldDB" id="A0A511MN30"/>
<dbReference type="Pfam" id="PF02225">
    <property type="entry name" value="PA"/>
    <property type="match status" value="1"/>
</dbReference>
<dbReference type="GO" id="GO:0004177">
    <property type="term" value="F:aminopeptidase activity"/>
    <property type="evidence" value="ECO:0007669"/>
    <property type="project" value="UniProtKB-KW"/>
</dbReference>
<evidence type="ECO:0000313" key="12">
    <source>
        <dbReference type="EMBL" id="GEM42009.1"/>
    </source>
</evidence>
<proteinExistence type="inferred from homology"/>
<dbReference type="SUPFAM" id="SSF52025">
    <property type="entry name" value="PA domain"/>
    <property type="match status" value="1"/>
</dbReference>
<dbReference type="CDD" id="cd03876">
    <property type="entry name" value="M28_SGAP_like"/>
    <property type="match status" value="1"/>
</dbReference>